<dbReference type="GO" id="GO:0015808">
    <property type="term" value="P:L-alanine transport"/>
    <property type="evidence" value="ECO:0007669"/>
    <property type="project" value="TreeGrafter"/>
</dbReference>
<evidence type="ECO:0000313" key="6">
    <source>
        <dbReference type="Proteomes" id="UP000636888"/>
    </source>
</evidence>
<dbReference type="AlphaFoldDB" id="A0A8J7M090"/>
<dbReference type="GO" id="GO:0016887">
    <property type="term" value="F:ATP hydrolysis activity"/>
    <property type="evidence" value="ECO:0007669"/>
    <property type="project" value="InterPro"/>
</dbReference>
<dbReference type="SMART" id="SM00382">
    <property type="entry name" value="AAA"/>
    <property type="match status" value="1"/>
</dbReference>
<evidence type="ECO:0000313" key="5">
    <source>
        <dbReference type="EMBL" id="MBJ6723942.1"/>
    </source>
</evidence>
<dbReference type="InterPro" id="IPR003439">
    <property type="entry name" value="ABC_transporter-like_ATP-bd"/>
</dbReference>
<dbReference type="InterPro" id="IPR051120">
    <property type="entry name" value="ABC_AA/LPS_Transport"/>
</dbReference>
<dbReference type="GO" id="GO:0015188">
    <property type="term" value="F:L-isoleucine transmembrane transporter activity"/>
    <property type="evidence" value="ECO:0007669"/>
    <property type="project" value="TreeGrafter"/>
</dbReference>
<dbReference type="Gene3D" id="3.40.50.300">
    <property type="entry name" value="P-loop containing nucleotide triphosphate hydrolases"/>
    <property type="match status" value="1"/>
</dbReference>
<dbReference type="GO" id="GO:0005886">
    <property type="term" value="C:plasma membrane"/>
    <property type="evidence" value="ECO:0007669"/>
    <property type="project" value="TreeGrafter"/>
</dbReference>
<protein>
    <submittedName>
        <fullName evidence="5">ABC transporter ATP-binding protein</fullName>
    </submittedName>
</protein>
<accession>A0A8J7M090</accession>
<dbReference type="Pfam" id="PF12399">
    <property type="entry name" value="BCA_ABC_TP_C"/>
    <property type="match status" value="1"/>
</dbReference>
<reference evidence="5" key="1">
    <citation type="submission" date="2020-12" db="EMBL/GenBank/DDBJ databases">
        <title>Geomonas sp. Red875, isolated from river sediment.</title>
        <authorList>
            <person name="Xu Z."/>
            <person name="Zhang Z."/>
            <person name="Masuda Y."/>
            <person name="Itoh H."/>
            <person name="Senoo K."/>
        </authorList>
    </citation>
    <scope>NUCLEOTIDE SEQUENCE</scope>
    <source>
        <strain evidence="5">Red875</strain>
    </source>
</reference>
<dbReference type="FunFam" id="3.40.50.300:FF:000421">
    <property type="entry name" value="Branched-chain amino acid ABC transporter ATP-binding protein"/>
    <property type="match status" value="1"/>
</dbReference>
<dbReference type="PROSITE" id="PS50893">
    <property type="entry name" value="ABC_TRANSPORTER_2"/>
    <property type="match status" value="1"/>
</dbReference>
<dbReference type="EMBL" id="JAEMHM010000003">
    <property type="protein sequence ID" value="MBJ6723942.1"/>
    <property type="molecule type" value="Genomic_DNA"/>
</dbReference>
<dbReference type="RefSeq" id="WP_199382782.1">
    <property type="nucleotide sequence ID" value="NZ_JAEMHM010000003.1"/>
</dbReference>
<comment type="caution">
    <text evidence="5">The sequence shown here is derived from an EMBL/GenBank/DDBJ whole genome shotgun (WGS) entry which is preliminary data.</text>
</comment>
<dbReference type="InterPro" id="IPR032823">
    <property type="entry name" value="BCA_ABC_TP_C"/>
</dbReference>
<keyword evidence="2" id="KW-0547">Nucleotide-binding</keyword>
<dbReference type="GO" id="GO:1903806">
    <property type="term" value="P:L-isoleucine import across plasma membrane"/>
    <property type="evidence" value="ECO:0007669"/>
    <property type="project" value="TreeGrafter"/>
</dbReference>
<feature type="domain" description="ABC transporter" evidence="4">
    <location>
        <begin position="2"/>
        <end position="249"/>
    </location>
</feature>
<dbReference type="GO" id="GO:0005304">
    <property type="term" value="F:L-valine transmembrane transporter activity"/>
    <property type="evidence" value="ECO:0007669"/>
    <property type="project" value="TreeGrafter"/>
</dbReference>
<dbReference type="GO" id="GO:0015192">
    <property type="term" value="F:L-phenylalanine transmembrane transporter activity"/>
    <property type="evidence" value="ECO:0007669"/>
    <property type="project" value="TreeGrafter"/>
</dbReference>
<dbReference type="InterPro" id="IPR003593">
    <property type="entry name" value="AAA+_ATPase"/>
</dbReference>
<dbReference type="CDD" id="cd03219">
    <property type="entry name" value="ABC_Mj1267_LivG_branched"/>
    <property type="match status" value="1"/>
</dbReference>
<dbReference type="Pfam" id="PF00005">
    <property type="entry name" value="ABC_tran"/>
    <property type="match status" value="1"/>
</dbReference>
<evidence type="ECO:0000256" key="3">
    <source>
        <dbReference type="ARBA" id="ARBA00022840"/>
    </source>
</evidence>
<dbReference type="InterPro" id="IPR027417">
    <property type="entry name" value="P-loop_NTPase"/>
</dbReference>
<dbReference type="SUPFAM" id="SSF52540">
    <property type="entry name" value="P-loop containing nucleoside triphosphate hydrolases"/>
    <property type="match status" value="1"/>
</dbReference>
<evidence type="ECO:0000256" key="2">
    <source>
        <dbReference type="ARBA" id="ARBA00022741"/>
    </source>
</evidence>
<dbReference type="GO" id="GO:1903805">
    <property type="term" value="P:L-valine import across plasma membrane"/>
    <property type="evidence" value="ECO:0007669"/>
    <property type="project" value="TreeGrafter"/>
</dbReference>
<dbReference type="PANTHER" id="PTHR45772:SF7">
    <property type="entry name" value="AMINO ACID ABC TRANSPORTER ATP-BINDING PROTEIN"/>
    <property type="match status" value="1"/>
</dbReference>
<organism evidence="5 6">
    <name type="scientific">Geomesophilobacter sediminis</name>
    <dbReference type="NCBI Taxonomy" id="2798584"/>
    <lineage>
        <taxon>Bacteria</taxon>
        <taxon>Pseudomonadati</taxon>
        <taxon>Thermodesulfobacteriota</taxon>
        <taxon>Desulfuromonadia</taxon>
        <taxon>Geobacterales</taxon>
        <taxon>Geobacteraceae</taxon>
        <taxon>Geomesophilobacter</taxon>
    </lineage>
</organism>
<keyword evidence="1" id="KW-0813">Transport</keyword>
<evidence type="ECO:0000256" key="1">
    <source>
        <dbReference type="ARBA" id="ARBA00022448"/>
    </source>
</evidence>
<dbReference type="Proteomes" id="UP000636888">
    <property type="component" value="Unassembled WGS sequence"/>
</dbReference>
<dbReference type="PANTHER" id="PTHR45772">
    <property type="entry name" value="CONSERVED COMPONENT OF ABC TRANSPORTER FOR NATURAL AMINO ACIDS-RELATED"/>
    <property type="match status" value="1"/>
</dbReference>
<keyword evidence="6" id="KW-1185">Reference proteome</keyword>
<keyword evidence="3 5" id="KW-0067">ATP-binding</keyword>
<dbReference type="GO" id="GO:0042941">
    <property type="term" value="P:D-alanine transmembrane transport"/>
    <property type="evidence" value="ECO:0007669"/>
    <property type="project" value="TreeGrafter"/>
</dbReference>
<evidence type="ECO:0000259" key="4">
    <source>
        <dbReference type="PROSITE" id="PS50893"/>
    </source>
</evidence>
<sequence>MLRLEGIGKRFGGLTALSGITFSVIEGSITGIIGPNGAGKTTLFNVATGIYPPSEGAVLLGEKNISALPPERRARIGLVRTFQNIELFGKMTVLENVMVGLHTQSKCGFLACSLRMPWQMSEERRIREKALEWLDFVGIPDLADVEAGALPFGKGRLLEIARAMALEPKILLMDEPAAGLNSRETAELAELIKKIRDLGVTVALVEHDMDLVMDICDQIVVLNLGTMLAQGTPREIQENPEVIAAYLGESED</sequence>
<gene>
    <name evidence="5" type="ORF">JFN93_04395</name>
</gene>
<proteinExistence type="predicted"/>
<dbReference type="GO" id="GO:0005524">
    <property type="term" value="F:ATP binding"/>
    <property type="evidence" value="ECO:0007669"/>
    <property type="project" value="UniProtKB-KW"/>
</dbReference>
<name>A0A8J7M090_9BACT</name>